<comment type="caution">
    <text evidence="3">The sequence shown here is derived from an EMBL/GenBank/DDBJ whole genome shotgun (WGS) entry which is preliminary data.</text>
</comment>
<evidence type="ECO:0000256" key="1">
    <source>
        <dbReference type="SAM" id="MobiDB-lite"/>
    </source>
</evidence>
<dbReference type="FunFam" id="3.10.110.10:FF:000075">
    <property type="entry name" value="RWD domain-containing protein (Gir2)"/>
    <property type="match status" value="1"/>
</dbReference>
<dbReference type="InterPro" id="IPR032378">
    <property type="entry name" value="ZC3H15/TMA46_C"/>
</dbReference>
<dbReference type="AlphaFoldDB" id="A0A8H6NX22"/>
<dbReference type="PROSITE" id="PS50908">
    <property type="entry name" value="RWD"/>
    <property type="match status" value="1"/>
</dbReference>
<dbReference type="PANTHER" id="PTHR12292">
    <property type="entry name" value="RWD DOMAIN-CONTAINING PROTEIN"/>
    <property type="match status" value="1"/>
</dbReference>
<evidence type="ECO:0000313" key="4">
    <source>
        <dbReference type="Proteomes" id="UP000639643"/>
    </source>
</evidence>
<dbReference type="InterPro" id="IPR040213">
    <property type="entry name" value="GIR2-like"/>
</dbReference>
<dbReference type="CDD" id="cd23823">
    <property type="entry name" value="RWD_GCN2"/>
    <property type="match status" value="1"/>
</dbReference>
<accession>A0A8H6NX22</accession>
<keyword evidence="4" id="KW-1185">Reference proteome</keyword>
<evidence type="ECO:0000259" key="2">
    <source>
        <dbReference type="PROSITE" id="PS50908"/>
    </source>
</evidence>
<organism evidence="3 4">
    <name type="scientific">Colletotrichum musicola</name>
    <dbReference type="NCBI Taxonomy" id="2175873"/>
    <lineage>
        <taxon>Eukaryota</taxon>
        <taxon>Fungi</taxon>
        <taxon>Dikarya</taxon>
        <taxon>Ascomycota</taxon>
        <taxon>Pezizomycotina</taxon>
        <taxon>Sordariomycetes</taxon>
        <taxon>Hypocreomycetidae</taxon>
        <taxon>Glomerellales</taxon>
        <taxon>Glomerellaceae</taxon>
        <taxon>Colletotrichum</taxon>
        <taxon>Colletotrichum orchidearum species complex</taxon>
    </lineage>
</organism>
<feature type="compositionally biased region" description="Basic and acidic residues" evidence="1">
    <location>
        <begin position="219"/>
        <end position="228"/>
    </location>
</feature>
<dbReference type="SUPFAM" id="SSF54495">
    <property type="entry name" value="UBC-like"/>
    <property type="match status" value="1"/>
</dbReference>
<evidence type="ECO:0000313" key="3">
    <source>
        <dbReference type="EMBL" id="KAF6844144.1"/>
    </source>
</evidence>
<gene>
    <name evidence="3" type="ORF">CMUS01_01375</name>
</gene>
<name>A0A8H6NX22_9PEZI</name>
<reference evidence="3" key="1">
    <citation type="journal article" date="2020" name="Phytopathology">
        <title>Genome Sequence Resources of Colletotrichum truncatum, C. plurivorum, C. musicola, and C. sojae: Four Species Pathogenic to Soybean (Glycine max).</title>
        <authorList>
            <person name="Rogerio F."/>
            <person name="Boufleur T.R."/>
            <person name="Ciampi-Guillardi M."/>
            <person name="Sukno S.A."/>
            <person name="Thon M.R."/>
            <person name="Massola Junior N.S."/>
            <person name="Baroncelli R."/>
        </authorList>
    </citation>
    <scope>NUCLEOTIDE SEQUENCE</scope>
    <source>
        <strain evidence="3">LFN0074</strain>
    </source>
</reference>
<feature type="region of interest" description="Disordered" evidence="1">
    <location>
        <begin position="202"/>
        <end position="228"/>
    </location>
</feature>
<sequence>MGREEQVEEREVLESIFPEEITDISETDFRISIALDVPGEEDDPPMMVLHVRYPDAYPDEPPMLDLQSTPNAAPHEWFNVSQDKERLLQGLDETIQENLGMAMVFTLVTTLKEAAESLVEGRKNAKAREHEEALLAAEREENKKFQGTPVTPETFLKWRADFLKEMEELRQKEEEERLAELKKAKIKEPVKLTGKQLWERGLAGKVDAEDDEEGGLTEGLEKLKVEAA</sequence>
<dbReference type="Pfam" id="PF05773">
    <property type="entry name" value="RWD"/>
    <property type="match status" value="1"/>
</dbReference>
<dbReference type="Gene3D" id="3.10.110.10">
    <property type="entry name" value="Ubiquitin Conjugating Enzyme"/>
    <property type="match status" value="1"/>
</dbReference>
<dbReference type="EMBL" id="WIGM01000023">
    <property type="protein sequence ID" value="KAF6844144.1"/>
    <property type="molecule type" value="Genomic_DNA"/>
</dbReference>
<dbReference type="InterPro" id="IPR006575">
    <property type="entry name" value="RWD_dom"/>
</dbReference>
<dbReference type="OrthoDB" id="277175at2759"/>
<dbReference type="InterPro" id="IPR016135">
    <property type="entry name" value="UBQ-conjugating_enzyme/RWD"/>
</dbReference>
<dbReference type="Pfam" id="PF16543">
    <property type="entry name" value="DFRP_C"/>
    <property type="match status" value="1"/>
</dbReference>
<dbReference type="SMART" id="SM00591">
    <property type="entry name" value="RWD"/>
    <property type="match status" value="1"/>
</dbReference>
<dbReference type="Proteomes" id="UP000639643">
    <property type="component" value="Unassembled WGS sequence"/>
</dbReference>
<proteinExistence type="predicted"/>
<feature type="domain" description="RWD" evidence="2">
    <location>
        <begin position="8"/>
        <end position="118"/>
    </location>
</feature>
<protein>
    <submittedName>
        <fullName evidence="3">Rwd domain-containing protein</fullName>
    </submittedName>
</protein>